<protein>
    <submittedName>
        <fullName evidence="2">Uncharacterized protein</fullName>
    </submittedName>
</protein>
<evidence type="ECO:0000313" key="2">
    <source>
        <dbReference type="EMBL" id="NNG35162.1"/>
    </source>
</evidence>
<dbReference type="AlphaFoldDB" id="A0A849AE70"/>
<dbReference type="Proteomes" id="UP000562984">
    <property type="component" value="Unassembled WGS sequence"/>
</dbReference>
<accession>A0A849AE70</accession>
<sequence length="207" mass="21712">MSAAVALSACTATVSGQVGAVPGNSQHSSLQGTAGHRGTSPAERPDAGGRPNEVAWEMPPDIPGWKRSDYQGDLTLYQLDALPCAVVVERDDTPQPSESTDRDLLRRAAGALMDADLRLARLSEIRALPPRGFALASDPSATVDFSAQLLIGDGLSAFSYVKQIGTVALLVSVMCTSGVIGAAANPLSGYALLVEPGLRRLRVRYRP</sequence>
<name>A0A849AE70_9ACTN</name>
<proteinExistence type="predicted"/>
<dbReference type="EMBL" id="JABEND010000002">
    <property type="protein sequence ID" value="NNG35162.1"/>
    <property type="molecule type" value="Genomic_DNA"/>
</dbReference>
<evidence type="ECO:0000256" key="1">
    <source>
        <dbReference type="SAM" id="MobiDB-lite"/>
    </source>
</evidence>
<feature type="compositionally biased region" description="Polar residues" evidence="1">
    <location>
        <begin position="23"/>
        <end position="32"/>
    </location>
</feature>
<feature type="region of interest" description="Disordered" evidence="1">
    <location>
        <begin position="15"/>
        <end position="53"/>
    </location>
</feature>
<reference evidence="2 3" key="1">
    <citation type="submission" date="2020-05" db="EMBL/GenBank/DDBJ databases">
        <title>Nakamurella sp. DB0629 isolated from air conditioner.</title>
        <authorList>
            <person name="Kim D.H."/>
            <person name="Kim D.-U."/>
        </authorList>
    </citation>
    <scope>NUCLEOTIDE SEQUENCE [LARGE SCALE GENOMIC DNA]</scope>
    <source>
        <strain evidence="2 3">DB0629</strain>
    </source>
</reference>
<evidence type="ECO:0000313" key="3">
    <source>
        <dbReference type="Proteomes" id="UP000562984"/>
    </source>
</evidence>
<gene>
    <name evidence="2" type="ORF">HKD39_05440</name>
</gene>
<keyword evidence="3" id="KW-1185">Reference proteome</keyword>
<organism evidence="2 3">
    <name type="scientific">Nakamurella aerolata</name>
    <dbReference type="NCBI Taxonomy" id="1656892"/>
    <lineage>
        <taxon>Bacteria</taxon>
        <taxon>Bacillati</taxon>
        <taxon>Actinomycetota</taxon>
        <taxon>Actinomycetes</taxon>
        <taxon>Nakamurellales</taxon>
        <taxon>Nakamurellaceae</taxon>
        <taxon>Nakamurella</taxon>
    </lineage>
</organism>
<comment type="caution">
    <text evidence="2">The sequence shown here is derived from an EMBL/GenBank/DDBJ whole genome shotgun (WGS) entry which is preliminary data.</text>
</comment>
<dbReference type="RefSeq" id="WP_171198775.1">
    <property type="nucleotide sequence ID" value="NZ_JABEND010000002.1"/>
</dbReference>